<dbReference type="GO" id="GO:0006850">
    <property type="term" value="P:pyruvate import into mitochondria"/>
    <property type="evidence" value="ECO:0007669"/>
    <property type="project" value="InterPro"/>
</dbReference>
<feature type="transmembrane region" description="Helical" evidence="9">
    <location>
        <begin position="59"/>
        <end position="80"/>
    </location>
</feature>
<comment type="function">
    <text evidence="9">Mediates the uptake of pyruvate into mitochondria.</text>
</comment>
<reference evidence="10" key="2">
    <citation type="submission" date="2014-07" db="EMBL/GenBank/DDBJ databases">
        <authorList>
            <person name="Hull J."/>
        </authorList>
    </citation>
    <scope>NUCLEOTIDE SEQUENCE</scope>
</reference>
<evidence type="ECO:0000256" key="9">
    <source>
        <dbReference type="RuleBase" id="RU363100"/>
    </source>
</evidence>
<dbReference type="EMBL" id="GBHO01028304">
    <property type="protein sequence ID" value="JAG15300.1"/>
    <property type="molecule type" value="Transcribed_RNA"/>
</dbReference>
<evidence type="ECO:0000256" key="8">
    <source>
        <dbReference type="ARBA" id="ARBA00023136"/>
    </source>
</evidence>
<organism evidence="10">
    <name type="scientific">Lygus hesperus</name>
    <name type="common">Western plant bug</name>
    <dbReference type="NCBI Taxonomy" id="30085"/>
    <lineage>
        <taxon>Eukaryota</taxon>
        <taxon>Metazoa</taxon>
        <taxon>Ecdysozoa</taxon>
        <taxon>Arthropoda</taxon>
        <taxon>Hexapoda</taxon>
        <taxon>Insecta</taxon>
        <taxon>Pterygota</taxon>
        <taxon>Neoptera</taxon>
        <taxon>Paraneoptera</taxon>
        <taxon>Hemiptera</taxon>
        <taxon>Heteroptera</taxon>
        <taxon>Panheteroptera</taxon>
        <taxon>Cimicomorpha</taxon>
        <taxon>Miridae</taxon>
        <taxon>Mirini</taxon>
        <taxon>Lygus</taxon>
    </lineage>
</organism>
<proteinExistence type="inferred from homology"/>
<keyword evidence="5 9" id="KW-0999">Mitochondrion inner membrane</keyword>
<dbReference type="PANTHER" id="PTHR14154">
    <property type="entry name" value="UPF0041 BRAIN PROTEIN 44-RELATED"/>
    <property type="match status" value="1"/>
</dbReference>
<dbReference type="InterPro" id="IPR005336">
    <property type="entry name" value="MPC"/>
</dbReference>
<evidence type="ECO:0000256" key="4">
    <source>
        <dbReference type="ARBA" id="ARBA00022692"/>
    </source>
</evidence>
<keyword evidence="3 9" id="KW-0813">Transport</keyword>
<comment type="caution">
    <text evidence="9">Lacks conserved residue(s) required for the propagation of feature annotation.</text>
</comment>
<keyword evidence="8 9" id="KW-0472">Membrane</keyword>
<evidence type="ECO:0000256" key="2">
    <source>
        <dbReference type="ARBA" id="ARBA00006416"/>
    </source>
</evidence>
<protein>
    <recommendedName>
        <fullName evidence="9">Mitochondrial pyruvate carrier</fullName>
    </recommendedName>
</protein>
<sequence>SKKAKLMITGIASRSFRLLKEAFFNKEYGYKTTHFWGPVFNWGIVGAAVYDASKQGPEIISIPVTLTMLGYSSVFMRFAWMVKPRNYLLYACHAFNLLAQLVQLQRGVRYQLTPPKLTGDATVDEPAMQAFNKRKHDLT</sequence>
<evidence type="ECO:0000256" key="6">
    <source>
        <dbReference type="ARBA" id="ARBA00022989"/>
    </source>
</evidence>
<gene>
    <name evidence="10" type="primary">BRP44L_1</name>
    <name evidence="10" type="ORF">CM83_15115</name>
</gene>
<keyword evidence="7 9" id="KW-0496">Mitochondrion</keyword>
<comment type="subcellular location">
    <subcellularLocation>
        <location evidence="1 9">Mitochondrion inner membrane</location>
        <topology evidence="1 9">Multi-pass membrane protein</topology>
    </subcellularLocation>
</comment>
<accession>A0A0A9XDX5</accession>
<keyword evidence="6 9" id="KW-1133">Transmembrane helix</keyword>
<evidence type="ECO:0000313" key="10">
    <source>
        <dbReference type="EMBL" id="JAG15300.1"/>
    </source>
</evidence>
<name>A0A0A9XDX5_LYGHE</name>
<evidence type="ECO:0000256" key="7">
    <source>
        <dbReference type="ARBA" id="ARBA00023128"/>
    </source>
</evidence>
<feature type="non-terminal residue" evidence="10">
    <location>
        <position position="1"/>
    </location>
</feature>
<dbReference type="GO" id="GO:0005743">
    <property type="term" value="C:mitochondrial inner membrane"/>
    <property type="evidence" value="ECO:0007669"/>
    <property type="project" value="UniProtKB-SubCell"/>
</dbReference>
<evidence type="ECO:0000256" key="3">
    <source>
        <dbReference type="ARBA" id="ARBA00022448"/>
    </source>
</evidence>
<evidence type="ECO:0000256" key="1">
    <source>
        <dbReference type="ARBA" id="ARBA00004448"/>
    </source>
</evidence>
<reference evidence="10" key="1">
    <citation type="journal article" date="2014" name="PLoS ONE">
        <title>Transcriptome-Based Identification of ABC Transporters in the Western Tarnished Plant Bug Lygus hesperus.</title>
        <authorList>
            <person name="Hull J.J."/>
            <person name="Chaney K."/>
            <person name="Geib S.M."/>
            <person name="Fabrick J.A."/>
            <person name="Brent C.S."/>
            <person name="Walsh D."/>
            <person name="Lavine L.C."/>
        </authorList>
    </citation>
    <scope>NUCLEOTIDE SEQUENCE</scope>
</reference>
<evidence type="ECO:0000256" key="5">
    <source>
        <dbReference type="ARBA" id="ARBA00022792"/>
    </source>
</evidence>
<dbReference type="AlphaFoldDB" id="A0A0A9XDX5"/>
<comment type="similarity">
    <text evidence="2 9">Belongs to the mitochondrial pyruvate carrier (MPC) (TC 2.A.105) family.</text>
</comment>
<keyword evidence="4 9" id="KW-0812">Transmembrane</keyword>
<dbReference type="Pfam" id="PF03650">
    <property type="entry name" value="MPC"/>
    <property type="match status" value="1"/>
</dbReference>